<accession>D4H479</accession>
<dbReference type="HOGENOM" id="CLU_155111_1_1_0"/>
<organism evidence="1 2">
    <name type="scientific">Denitrovibrio acetiphilus (strain DSM 12809 / NBRC 114555 / N2460)</name>
    <dbReference type="NCBI Taxonomy" id="522772"/>
    <lineage>
        <taxon>Bacteria</taxon>
        <taxon>Pseudomonadati</taxon>
        <taxon>Deferribacterota</taxon>
        <taxon>Deferribacteres</taxon>
        <taxon>Deferribacterales</taxon>
        <taxon>Geovibrionaceae</taxon>
        <taxon>Denitrovibrio</taxon>
    </lineage>
</organism>
<gene>
    <name evidence="1" type="ordered locus">Dacet_0594</name>
</gene>
<dbReference type="PANTHER" id="PTHR40266:SF2">
    <property type="entry name" value="TOXIN HIGB-1"/>
    <property type="match status" value="1"/>
</dbReference>
<proteinExistence type="predicted"/>
<dbReference type="SUPFAM" id="SSF143011">
    <property type="entry name" value="RelE-like"/>
    <property type="match status" value="1"/>
</dbReference>
<dbReference type="Gene3D" id="3.30.2310.20">
    <property type="entry name" value="RelE-like"/>
    <property type="match status" value="1"/>
</dbReference>
<dbReference type="STRING" id="522772.Dacet_0594"/>
<dbReference type="AlphaFoldDB" id="D4H479"/>
<dbReference type="InParanoid" id="D4H479"/>
<sequence length="93" mass="10988">MIINFADKETEKLFLTGSNRKLLQSIIKRACQMLDILDKTIKVEYPMSPPSYRLHSLSGDLQGFWSISINMQWRIIFRFKDVDAYDVKITDYH</sequence>
<dbReference type="KEGG" id="dap:Dacet_0594"/>
<dbReference type="PaxDb" id="522772-Dacet_0594"/>
<dbReference type="RefSeq" id="WP_013009934.1">
    <property type="nucleotide sequence ID" value="NC_013943.1"/>
</dbReference>
<reference evidence="1 2" key="1">
    <citation type="journal article" date="2010" name="Stand. Genomic Sci.">
        <title>Complete genome sequence of Denitrovibrio acetiphilus type strain (N2460).</title>
        <authorList>
            <person name="Kiss H."/>
            <person name="Lang E."/>
            <person name="Lapidus A."/>
            <person name="Copeland A."/>
            <person name="Nolan M."/>
            <person name="Glavina Del Rio T."/>
            <person name="Chen F."/>
            <person name="Lucas S."/>
            <person name="Tice H."/>
            <person name="Cheng J.F."/>
            <person name="Han C."/>
            <person name="Goodwin L."/>
            <person name="Pitluck S."/>
            <person name="Liolios K."/>
            <person name="Pati A."/>
            <person name="Ivanova N."/>
            <person name="Mavromatis K."/>
            <person name="Chen A."/>
            <person name="Palaniappan K."/>
            <person name="Land M."/>
            <person name="Hauser L."/>
            <person name="Chang Y.J."/>
            <person name="Jeffries C.D."/>
            <person name="Detter J.C."/>
            <person name="Brettin T."/>
            <person name="Spring S."/>
            <person name="Rohde M."/>
            <person name="Goker M."/>
            <person name="Woyke T."/>
            <person name="Bristow J."/>
            <person name="Eisen J.A."/>
            <person name="Markowitz V."/>
            <person name="Hugenholtz P."/>
            <person name="Kyrpides N.C."/>
            <person name="Klenk H.P."/>
        </authorList>
    </citation>
    <scope>NUCLEOTIDE SEQUENCE [LARGE SCALE GENOMIC DNA]</scope>
    <source>
        <strain evidence="2">DSM 12809 / NBRC 114555 / N2460</strain>
    </source>
</reference>
<dbReference type="InterPro" id="IPR035093">
    <property type="entry name" value="RelE/ParE_toxin_dom_sf"/>
</dbReference>
<evidence type="ECO:0000313" key="1">
    <source>
        <dbReference type="EMBL" id="ADD67390.1"/>
    </source>
</evidence>
<dbReference type="OrthoDB" id="9801102at2"/>
<dbReference type="Proteomes" id="UP000002012">
    <property type="component" value="Chromosome"/>
</dbReference>
<keyword evidence="2" id="KW-1185">Reference proteome</keyword>
<dbReference type="PANTHER" id="PTHR40266">
    <property type="entry name" value="TOXIN HIGB-1"/>
    <property type="match status" value="1"/>
</dbReference>
<dbReference type="eggNOG" id="COG3549">
    <property type="taxonomic scope" value="Bacteria"/>
</dbReference>
<protein>
    <submittedName>
        <fullName evidence="1">Plasmid maintenance system killer</fullName>
    </submittedName>
</protein>
<dbReference type="EMBL" id="CP001968">
    <property type="protein sequence ID" value="ADD67390.1"/>
    <property type="molecule type" value="Genomic_DNA"/>
</dbReference>
<dbReference type="Pfam" id="PF05015">
    <property type="entry name" value="HigB-like_toxin"/>
    <property type="match status" value="1"/>
</dbReference>
<evidence type="ECO:0000313" key="2">
    <source>
        <dbReference type="Proteomes" id="UP000002012"/>
    </source>
</evidence>
<dbReference type="InterPro" id="IPR007711">
    <property type="entry name" value="HigB-1"/>
</dbReference>
<name>D4H479_DENA2</name>